<accession>A0A166QBV6</accession>
<feature type="transmembrane region" description="Helical" evidence="1">
    <location>
        <begin position="31"/>
        <end position="52"/>
    </location>
</feature>
<keyword evidence="1" id="KW-0472">Membrane</keyword>
<keyword evidence="1" id="KW-1133">Transmembrane helix</keyword>
<sequence>MQKHQKRWYGSGHIGGVAADLEVSLSMSMLYTTYIAVAIYIMGCLLAGAIGVGSVCKQVLGRSGVEWLQGDEMVEGAALTGATVLSTSALSRSRPAISKKDIILHLSRTPSMTLEIASGRAATHLNEDKHKSVLEELGSRWARERLALKVCMVRDGSLGQEIAMPKTEGIDVDFRAVRTGKQHKHLIS</sequence>
<protein>
    <submittedName>
        <fullName evidence="2">Uncharacterized protein</fullName>
    </submittedName>
</protein>
<proteinExistence type="predicted"/>
<evidence type="ECO:0000256" key="1">
    <source>
        <dbReference type="SAM" id="Phobius"/>
    </source>
</evidence>
<name>A0A166QBV6_9AGAM</name>
<keyword evidence="1" id="KW-0812">Transmembrane</keyword>
<evidence type="ECO:0000313" key="2">
    <source>
        <dbReference type="EMBL" id="KZP26977.1"/>
    </source>
</evidence>
<gene>
    <name evidence="2" type="ORF">FIBSPDRAFT_886880</name>
</gene>
<organism evidence="2">
    <name type="scientific">Athelia psychrophila</name>
    <dbReference type="NCBI Taxonomy" id="1759441"/>
    <lineage>
        <taxon>Eukaryota</taxon>
        <taxon>Fungi</taxon>
        <taxon>Dikarya</taxon>
        <taxon>Basidiomycota</taxon>
        <taxon>Agaricomycotina</taxon>
        <taxon>Agaricomycetes</taxon>
        <taxon>Agaricomycetidae</taxon>
        <taxon>Atheliales</taxon>
        <taxon>Atheliaceae</taxon>
        <taxon>Athelia</taxon>
    </lineage>
</organism>
<dbReference type="EMBL" id="KV417511">
    <property type="protein sequence ID" value="KZP26977.1"/>
    <property type="molecule type" value="Genomic_DNA"/>
</dbReference>
<dbReference type="AlphaFoldDB" id="A0A166QBV6"/>
<reference evidence="2" key="1">
    <citation type="journal article" date="2016" name="Mol. Biol. Evol.">
        <title>Comparative Genomics of Early-Diverging Mushroom-Forming Fungi Provides Insights into the Origins of Lignocellulose Decay Capabilities.</title>
        <authorList>
            <person name="Nagy L.G."/>
            <person name="Riley R."/>
            <person name="Tritt A."/>
            <person name="Adam C."/>
            <person name="Daum C."/>
            <person name="Floudas D."/>
            <person name="Sun H."/>
            <person name="Yadav J.S."/>
            <person name="Pangilinan J."/>
            <person name="Larsson K.H."/>
            <person name="Matsuura K."/>
            <person name="Barry K."/>
            <person name="Labutti K."/>
            <person name="Kuo R."/>
            <person name="Ohm R.A."/>
            <person name="Bhattacharya S.S."/>
            <person name="Shirouzu T."/>
            <person name="Yoshinaga Y."/>
            <person name="Martin F.M."/>
            <person name="Grigoriev I.V."/>
            <person name="Hibbett D.S."/>
        </authorList>
    </citation>
    <scope>NUCLEOTIDE SEQUENCE [LARGE SCALE GENOMIC DNA]</scope>
    <source>
        <strain evidence="2">CBS 109695</strain>
    </source>
</reference>